<protein>
    <submittedName>
        <fullName evidence="1">Uncharacterized protein</fullName>
    </submittedName>
</protein>
<dbReference type="EMBL" id="MN739121">
    <property type="protein sequence ID" value="QHS89952.1"/>
    <property type="molecule type" value="Genomic_DNA"/>
</dbReference>
<dbReference type="InterPro" id="IPR015797">
    <property type="entry name" value="NUDIX_hydrolase-like_dom_sf"/>
</dbReference>
<reference evidence="1" key="1">
    <citation type="journal article" date="2020" name="Nature">
        <title>Giant virus diversity and host interactions through global metagenomics.</title>
        <authorList>
            <person name="Schulz F."/>
            <person name="Roux S."/>
            <person name="Paez-Espino D."/>
            <person name="Jungbluth S."/>
            <person name="Walsh D.A."/>
            <person name="Denef V.J."/>
            <person name="McMahon K.D."/>
            <person name="Konstantinidis K.T."/>
            <person name="Eloe-Fadrosh E.A."/>
            <person name="Kyrpides N.C."/>
            <person name="Woyke T."/>
        </authorList>
    </citation>
    <scope>NUCLEOTIDE SEQUENCE</scope>
    <source>
        <strain evidence="1">GVMAG-M-3300010160-4</strain>
    </source>
</reference>
<accession>A0A6C0BD72</accession>
<evidence type="ECO:0000313" key="1">
    <source>
        <dbReference type="EMBL" id="QHS89952.1"/>
    </source>
</evidence>
<dbReference type="SUPFAM" id="SSF55811">
    <property type="entry name" value="Nudix"/>
    <property type="match status" value="1"/>
</dbReference>
<name>A0A6C0BD72_9ZZZZ</name>
<dbReference type="AlphaFoldDB" id="A0A6C0BD72"/>
<organism evidence="1">
    <name type="scientific">viral metagenome</name>
    <dbReference type="NCBI Taxonomy" id="1070528"/>
    <lineage>
        <taxon>unclassified sequences</taxon>
        <taxon>metagenomes</taxon>
        <taxon>organismal metagenomes</taxon>
    </lineage>
</organism>
<sequence length="189" mass="21702">MSSEQINKNSSFVLENGGIIRSVSIILYDPIRGYLFCDEYRKGFPNTSVKTLNSHLPGGKVEMNDSTPLQTGIREFCEEVPYNYFGHKVNATVSILLSGFESCKKRYRDIIVSVPKNLYNRFYIINISEIVDKNLRESLYSCIDNWRVTEGSVIENLFFWKVGDELKTPPSPLLNDLIKILPNESTLYR</sequence>
<proteinExistence type="predicted"/>